<evidence type="ECO:0000256" key="11">
    <source>
        <dbReference type="SAM" id="MobiDB-lite"/>
    </source>
</evidence>
<dbReference type="GO" id="GO:0035082">
    <property type="term" value="P:axoneme assembly"/>
    <property type="evidence" value="ECO:0007669"/>
    <property type="project" value="InterPro"/>
</dbReference>
<evidence type="ECO:0000256" key="1">
    <source>
        <dbReference type="ARBA" id="ARBA00004138"/>
    </source>
</evidence>
<dbReference type="PANTHER" id="PTHR24198">
    <property type="entry name" value="ANKYRIN REPEAT AND PROTEIN KINASE DOMAIN-CONTAINING PROTEIN"/>
    <property type="match status" value="1"/>
</dbReference>
<dbReference type="InterPro" id="IPR029030">
    <property type="entry name" value="Caspase-like_dom_sf"/>
</dbReference>
<feature type="domain" description="Caspase family p20" evidence="13">
    <location>
        <begin position="825"/>
        <end position="945"/>
    </location>
</feature>
<dbReference type="PRINTS" id="PR00376">
    <property type="entry name" value="IL1BCENZYME"/>
</dbReference>
<comment type="subcellular location">
    <subcellularLocation>
        <location evidence="1">Cell projection</location>
        <location evidence="1">Cilium</location>
    </subcellularLocation>
    <subcellularLocation>
        <location evidence="2">Cytoplasm</location>
        <location evidence="2">Cytoskeleton</location>
    </subcellularLocation>
</comment>
<dbReference type="SUPFAM" id="SSF48403">
    <property type="entry name" value="Ankyrin repeat"/>
    <property type="match status" value="2"/>
</dbReference>
<dbReference type="SMART" id="SM00248">
    <property type="entry name" value="ANK"/>
    <property type="match status" value="14"/>
</dbReference>
<evidence type="ECO:0000256" key="6">
    <source>
        <dbReference type="ARBA" id="ARBA00023043"/>
    </source>
</evidence>
<dbReference type="PANTHER" id="PTHR24198:SF165">
    <property type="entry name" value="ANKYRIN REPEAT-CONTAINING PROTEIN-RELATED"/>
    <property type="match status" value="1"/>
</dbReference>
<dbReference type="SMART" id="SM00115">
    <property type="entry name" value="CASc"/>
    <property type="match status" value="1"/>
</dbReference>
<dbReference type="GO" id="GO:0006508">
    <property type="term" value="P:proteolysis"/>
    <property type="evidence" value="ECO:0007669"/>
    <property type="project" value="InterPro"/>
</dbReference>
<dbReference type="InterPro" id="IPR015917">
    <property type="entry name" value="Pept_C14A"/>
</dbReference>
<evidence type="ECO:0000313" key="14">
    <source>
        <dbReference type="Proteomes" id="UP000095280"/>
    </source>
</evidence>
<dbReference type="Gene3D" id="1.25.40.20">
    <property type="entry name" value="Ankyrin repeat-containing domain"/>
    <property type="match status" value="5"/>
</dbReference>
<evidence type="ECO:0000259" key="12">
    <source>
        <dbReference type="PROSITE" id="PS50207"/>
    </source>
</evidence>
<feature type="repeat" description="ANK" evidence="9">
    <location>
        <begin position="704"/>
        <end position="736"/>
    </location>
</feature>
<evidence type="ECO:0000256" key="3">
    <source>
        <dbReference type="ARBA" id="ARBA00010134"/>
    </source>
</evidence>
<evidence type="ECO:0000256" key="4">
    <source>
        <dbReference type="ARBA" id="ARBA00022490"/>
    </source>
</evidence>
<dbReference type="InterPro" id="IPR011600">
    <property type="entry name" value="Pept_C14_caspase"/>
</dbReference>
<dbReference type="InterPro" id="IPR001309">
    <property type="entry name" value="Pept_C14_p20"/>
</dbReference>
<dbReference type="Pfam" id="PF14892">
    <property type="entry name" value="PIRC1_2"/>
    <property type="match status" value="1"/>
</dbReference>
<keyword evidence="7" id="KW-0206">Cytoskeleton</keyword>
<dbReference type="Pfam" id="PF12796">
    <property type="entry name" value="Ank_2"/>
    <property type="match status" value="5"/>
</dbReference>
<keyword evidence="8" id="KW-0966">Cell projection</keyword>
<dbReference type="PROSITE" id="PS50088">
    <property type="entry name" value="ANK_REPEAT"/>
    <property type="match status" value="7"/>
</dbReference>
<evidence type="ECO:0000256" key="10">
    <source>
        <dbReference type="RuleBase" id="RU003971"/>
    </source>
</evidence>
<name>A0A1I8I0Q1_9PLAT</name>
<evidence type="ECO:0000259" key="13">
    <source>
        <dbReference type="PROSITE" id="PS50208"/>
    </source>
</evidence>
<reference evidence="15" key="1">
    <citation type="submission" date="2016-11" db="UniProtKB">
        <authorList>
            <consortium name="WormBaseParasite"/>
        </authorList>
    </citation>
    <scope>IDENTIFICATION</scope>
</reference>
<evidence type="ECO:0000256" key="8">
    <source>
        <dbReference type="ARBA" id="ARBA00023273"/>
    </source>
</evidence>
<feature type="region of interest" description="Disordered" evidence="11">
    <location>
        <begin position="1982"/>
        <end position="2005"/>
    </location>
</feature>
<keyword evidence="4" id="KW-0963">Cytoplasm</keyword>
<evidence type="ECO:0000256" key="2">
    <source>
        <dbReference type="ARBA" id="ARBA00004245"/>
    </source>
</evidence>
<dbReference type="InterPro" id="IPR002138">
    <property type="entry name" value="Pept_C14_p10"/>
</dbReference>
<feature type="repeat" description="ANK" evidence="9">
    <location>
        <begin position="383"/>
        <end position="415"/>
    </location>
</feature>
<feature type="domain" description="Caspase family p10" evidence="12">
    <location>
        <begin position="974"/>
        <end position="1040"/>
    </location>
</feature>
<feature type="repeat" description="ANK" evidence="9">
    <location>
        <begin position="93"/>
        <end position="125"/>
    </location>
</feature>
<evidence type="ECO:0000256" key="5">
    <source>
        <dbReference type="ARBA" id="ARBA00022737"/>
    </source>
</evidence>
<feature type="repeat" description="ANK" evidence="9">
    <location>
        <begin position="232"/>
        <end position="264"/>
    </location>
</feature>
<dbReference type="InterPro" id="IPR036770">
    <property type="entry name" value="Ankyrin_rpt-contain_sf"/>
</dbReference>
<feature type="repeat" description="ANK" evidence="9">
    <location>
        <begin position="567"/>
        <end position="599"/>
    </location>
</feature>
<keyword evidence="6 9" id="KW-0040">ANK repeat</keyword>
<keyword evidence="5" id="KW-0677">Repeat</keyword>
<feature type="repeat" description="ANK" evidence="9">
    <location>
        <begin position="668"/>
        <end position="700"/>
    </location>
</feature>
<dbReference type="InterPro" id="IPR002110">
    <property type="entry name" value="Ankyrin_rpt"/>
</dbReference>
<evidence type="ECO:0000256" key="9">
    <source>
        <dbReference type="PROSITE-ProRule" id="PRU00023"/>
    </source>
</evidence>
<evidence type="ECO:0000256" key="7">
    <source>
        <dbReference type="ARBA" id="ARBA00023212"/>
    </source>
</evidence>
<dbReference type="Pfam" id="PF13857">
    <property type="entry name" value="Ank_5"/>
    <property type="match status" value="1"/>
</dbReference>
<dbReference type="Pfam" id="PF00656">
    <property type="entry name" value="Peptidase_C14"/>
    <property type="match status" value="1"/>
</dbReference>
<feature type="region of interest" description="Disordered" evidence="11">
    <location>
        <begin position="1741"/>
        <end position="1774"/>
    </location>
</feature>
<dbReference type="PROSITE" id="PS50207">
    <property type="entry name" value="CASPASE_P10"/>
    <property type="match status" value="1"/>
</dbReference>
<dbReference type="PROSITE" id="PS50297">
    <property type="entry name" value="ANK_REP_REGION"/>
    <property type="match status" value="5"/>
</dbReference>
<accession>A0A1I8I0Q1</accession>
<dbReference type="Proteomes" id="UP000095280">
    <property type="component" value="Unplaced"/>
</dbReference>
<dbReference type="SUPFAM" id="SSF52129">
    <property type="entry name" value="Caspase-like"/>
    <property type="match status" value="1"/>
</dbReference>
<comment type="similarity">
    <text evidence="3 10">Belongs to the peptidase C14A family.</text>
</comment>
<organism evidence="14 15">
    <name type="scientific">Macrostomum lignano</name>
    <dbReference type="NCBI Taxonomy" id="282301"/>
    <lineage>
        <taxon>Eukaryota</taxon>
        <taxon>Metazoa</taxon>
        <taxon>Spiralia</taxon>
        <taxon>Lophotrochozoa</taxon>
        <taxon>Platyhelminthes</taxon>
        <taxon>Rhabditophora</taxon>
        <taxon>Macrostomorpha</taxon>
        <taxon>Macrostomida</taxon>
        <taxon>Macrostomidae</taxon>
        <taxon>Macrostomum</taxon>
    </lineage>
</organism>
<dbReference type="GO" id="GO:0004197">
    <property type="term" value="F:cysteine-type endopeptidase activity"/>
    <property type="evidence" value="ECO:0007669"/>
    <property type="project" value="InterPro"/>
</dbReference>
<dbReference type="GO" id="GO:0005879">
    <property type="term" value="C:axonemal microtubule"/>
    <property type="evidence" value="ECO:0007669"/>
    <property type="project" value="InterPro"/>
</dbReference>
<protein>
    <submittedName>
        <fullName evidence="15">ANK_REP_REGION domain-containing protein</fullName>
    </submittedName>
</protein>
<sequence>GCCALQDQKMAAASASKAPNERLYYKLYEACGKGDYSRVRGYLSEGLSPGWINKNDRNRSLLMAAAASTNGENVNICRLLTELKSPLDHRDSSGLGALHICARQNLFSVAKLLLNAGANVNLLAKNDVTALMICVDFGHIELAKLLLDQRNIQLNQQSSQQGFTALMKSVFENSVQLACLLIDRGARLDLASKSGFTALHLCAQLDRREIAKRILAKAPHELVNRTARPEFKSSTAFALAALNGHVEMLRLLHASGADPNLVNSEGCTALDQVKMAGVPASPELLSLLKSWRVVGGRQKRSKQLSLIKAIRSDRLDRVRNILLNDGEGVNQAIAMDRTTGQTPLMLAAGLDKPEALKLLLEAIRRDRSSNASLHVNLRSTNSSQTTALHAAVQAGSEACVSQLLHAGAKLSIRDAWGSTPLHFCADFDSARPLVKLLVSRAGFNKLMNSGGGGRNGSPLCPVKLAAVRGHLDVLRPMLRRLLQLDAQWAGNEWLPQICDEAKRARQLDAVNVVLELMSKSTQNTDELTISKVFKAAMDGNTRKVRYLLESSGGALQRRINERIRQDPGWTVLMAATWNDDEATCRLLLDRGADPNVAQQDLGVTALHIAVQQDSRRVAKILLDQTSIDINAKSSDSRTPLIRAAWLNRRAIAILLLDRRASVNNQEADGFSALHFCAQENLQELAELLIKRNANLELETSSRKNRNTAFTLAAVKGHADMLKLLANYGASIYHRSSQGDAMELAMRANRTAATEVLLQLDSQKRRTWAAHAAPTSRPARRGRRLDFDFGGTHSGRFELFEPDYSSQNSSVVPPIRGYQYTMRSKPRGICLIINNEKFVDDSQTRTGSQQDVNRLESLFRETLNFEVQVHRDNNANELLALVRKLATSDRHTKFDCFVAFIMSHGKYDKVLGSDGNYVELDDVISPFYDCRSLQNKPKLFFIQGCRIIEGSRSSSGSQSSVQLLRSSQYGRVSSSKMDFLIAYAVTKGDKAIRITDKGSPYIQTLCNVIRRNYERSHLCAMLNMVRHELGRRPFFAYGPEFEPIFNLPSEINQLRATISWSRVPPVSTARPHGQQNLPSPLPLSPGTPRVCSMTAEFADEQAASAVDDHIVRISKLSHAASTLNRKGCHELSVFNGHSVHHVVMLVSHKNAVMQACHVVQVCVGEFPQRNDELEFESQLVECSNLVAAGYKHEGCVAADAPDVSKVVHVCLNLKTNPTAQVCYSHYIWLSDEQLLTVARVANQSLELPKASQLQLGAVGLRTQSLRNFKVRLQIWKRQLHGFGQLNHLGNAVRLLRCGHLLGVAADILEVPLANVNSLKALPILLRQSGTVLLHVSLYRGERQLNLQQVFFKFVRFHRQVISDILRVGVEFISNRLLQLNASGSCDCLRMRRLSESMKSRNSSDVAKSSPRCLRCSSSRKSELSEQSQNGQVGSGIDVFGLDSELDSRCDCERLVYATAADCTPVVNAKSTAEAAGRSLGFRVEEARLCKQVHWLLNESRVQRLRPRLVALEICVFGSHTRWLTFKTVLESRQFPERSLGARRSRYLARHCFADLEAPSGSLCSRGTLPTSTNSTNGQVEKWRLPRRGTAQGSKTSEYYAVQNIPDRFDNPDWFKGYGNVKPVHPMYRTTASDYGKMSPTVHTMPTTFHPVSQTFSETPSIERNVQHCNCDSIKRAGGRQIVLFVRLHQQTNTGARRPDTRHRVKTAPSEKPANYLAGLVTPSLLVVSEPVRRHCATASLPLRHQQHQQQHQQQQLGEVPTSEESALPKTAAKEEKVKSLTSQLESRENEVASLERNLANTRSELAAFKARLDERVRLVDEKYKARMATMRLEAVDLRKAYITKCEQLVESRKTEDTKLGERVYKSKEIMRDVIKARHRVEVSMAALDPSEEDLPPMPFDRRFSQPTTVNEHSNRPECSNEEVWRQRKVNNASPTASAIMRPALPSAISVRASSHFLLKKSNAPGTLERARYMPHVLQLQQQEQKQNRWASSVPPCRSKRSQPTDRVQVTYQVNERPPRLDLGQTNAKTLGQEDPTSCCPSSASLLIWPN</sequence>
<dbReference type="WBParaSite" id="maker-uti_cns_0008984-snap-gene-0.1-mRNA-1">
    <property type="protein sequence ID" value="maker-uti_cns_0008984-snap-gene-0.1-mRNA-1"/>
    <property type="gene ID" value="maker-uti_cns_0008984-snap-gene-0.1"/>
</dbReference>
<feature type="repeat" description="ANK" evidence="9">
    <location>
        <begin position="161"/>
        <end position="193"/>
    </location>
</feature>
<dbReference type="InterPro" id="IPR026507">
    <property type="entry name" value="PIRC1/2"/>
</dbReference>
<keyword evidence="14" id="KW-1185">Reference proteome</keyword>
<evidence type="ECO:0000313" key="15">
    <source>
        <dbReference type="WBParaSite" id="maker-uti_cns_0008984-snap-gene-0.1-mRNA-1"/>
    </source>
</evidence>
<dbReference type="Gene3D" id="3.40.50.1460">
    <property type="match status" value="1"/>
</dbReference>
<proteinExistence type="inferred from homology"/>
<dbReference type="PROSITE" id="PS50208">
    <property type="entry name" value="CASPASE_P20"/>
    <property type="match status" value="1"/>
</dbReference>